<dbReference type="InterPro" id="IPR025614">
    <property type="entry name" value="Cell_morpho_N"/>
</dbReference>
<feature type="region of interest" description="Disordered" evidence="1">
    <location>
        <begin position="2540"/>
        <end position="2695"/>
    </location>
</feature>
<evidence type="ECO:0000259" key="5">
    <source>
        <dbReference type="Pfam" id="PF19421"/>
    </source>
</evidence>
<accession>A0A7M5WLK5</accession>
<feature type="region of interest" description="Disordered" evidence="1">
    <location>
        <begin position="1557"/>
        <end position="1603"/>
    </location>
</feature>
<feature type="compositionally biased region" description="Polar residues" evidence="1">
    <location>
        <begin position="2680"/>
        <end position="2695"/>
    </location>
</feature>
<feature type="compositionally biased region" description="Polar residues" evidence="1">
    <location>
        <begin position="1592"/>
        <end position="1603"/>
    </location>
</feature>
<feature type="domain" description="Cell morphogenesis protein C-terminal" evidence="3">
    <location>
        <begin position="2092"/>
        <end position="2343"/>
    </location>
</feature>
<dbReference type="RefSeq" id="XP_066916777.1">
    <property type="nucleotide sequence ID" value="XM_067060676.1"/>
</dbReference>
<dbReference type="Pfam" id="PF19421">
    <property type="entry name" value="Fry_C"/>
    <property type="match status" value="1"/>
</dbReference>
<dbReference type="InterPro" id="IPR025481">
    <property type="entry name" value="Cell_Morphogen_C"/>
</dbReference>
<dbReference type="GO" id="GO:0005938">
    <property type="term" value="C:cell cortex"/>
    <property type="evidence" value="ECO:0007669"/>
    <property type="project" value="TreeGrafter"/>
</dbReference>
<evidence type="ECO:0000259" key="4">
    <source>
        <dbReference type="Pfam" id="PF14228"/>
    </source>
</evidence>
<dbReference type="SUPFAM" id="SSF48371">
    <property type="entry name" value="ARM repeat"/>
    <property type="match status" value="2"/>
</dbReference>
<dbReference type="InterPro" id="IPR045842">
    <property type="entry name" value="Fry_C"/>
</dbReference>
<dbReference type="PANTHER" id="PTHR12295:SF30">
    <property type="entry name" value="PROTEIN FURRY"/>
    <property type="match status" value="1"/>
</dbReference>
<feature type="compositionally biased region" description="Polar residues" evidence="1">
    <location>
        <begin position="196"/>
        <end position="207"/>
    </location>
</feature>
<feature type="domain" description="Cell morphogenesis central region" evidence="4">
    <location>
        <begin position="1831"/>
        <end position="1919"/>
    </location>
</feature>
<feature type="region of interest" description="Disordered" evidence="1">
    <location>
        <begin position="1407"/>
        <end position="1428"/>
    </location>
</feature>
<dbReference type="Pfam" id="PF14222">
    <property type="entry name" value="MOR2-PAG1_N"/>
    <property type="match status" value="1"/>
</dbReference>
<dbReference type="GO" id="GO:0030427">
    <property type="term" value="C:site of polarized growth"/>
    <property type="evidence" value="ECO:0007669"/>
    <property type="project" value="TreeGrafter"/>
</dbReference>
<dbReference type="PANTHER" id="PTHR12295">
    <property type="entry name" value="FURRY-RELATED"/>
    <property type="match status" value="1"/>
</dbReference>
<dbReference type="InterPro" id="IPR016024">
    <property type="entry name" value="ARM-type_fold"/>
</dbReference>
<evidence type="ECO:0000256" key="1">
    <source>
        <dbReference type="SAM" id="MobiDB-lite"/>
    </source>
</evidence>
<dbReference type="Pfam" id="PF14228">
    <property type="entry name" value="MOR2-PAG1_mid"/>
    <property type="match status" value="4"/>
</dbReference>
<feature type="domain" description="Cell morphogenesis central region" evidence="4">
    <location>
        <begin position="1447"/>
        <end position="1528"/>
    </location>
</feature>
<reference evidence="6" key="1">
    <citation type="submission" date="2021-01" db="UniProtKB">
        <authorList>
            <consortium name="EnsemblMetazoa"/>
        </authorList>
    </citation>
    <scope>IDENTIFICATION</scope>
</reference>
<proteinExistence type="predicted"/>
<feature type="compositionally biased region" description="Basic and acidic residues" evidence="1">
    <location>
        <begin position="2645"/>
        <end position="2657"/>
    </location>
</feature>
<feature type="domain" description="Cell morphogenesis protein N-terminal" evidence="2">
    <location>
        <begin position="225"/>
        <end position="749"/>
    </location>
</feature>
<feature type="domain" description="Protein furry C-terminal" evidence="5">
    <location>
        <begin position="2402"/>
        <end position="3026"/>
    </location>
</feature>
<feature type="region of interest" description="Disordered" evidence="1">
    <location>
        <begin position="2487"/>
        <end position="2516"/>
    </location>
</feature>
<name>A0A7M5WLK5_9CNID</name>
<dbReference type="GO" id="GO:0000902">
    <property type="term" value="P:cell morphogenesis"/>
    <property type="evidence" value="ECO:0007669"/>
    <property type="project" value="InterPro"/>
</dbReference>
<keyword evidence="7" id="KW-1185">Reference proteome</keyword>
<dbReference type="OrthoDB" id="6018878at2759"/>
<dbReference type="Proteomes" id="UP000594262">
    <property type="component" value="Unplaced"/>
</dbReference>
<protein>
    <submittedName>
        <fullName evidence="6">Uncharacterized protein</fullName>
    </submittedName>
</protein>
<feature type="domain" description="Cell morphogenesis central region" evidence="4">
    <location>
        <begin position="1691"/>
        <end position="1751"/>
    </location>
</feature>
<evidence type="ECO:0000259" key="3">
    <source>
        <dbReference type="Pfam" id="PF14225"/>
    </source>
</evidence>
<feature type="region of interest" description="Disordered" evidence="1">
    <location>
        <begin position="190"/>
        <end position="214"/>
    </location>
</feature>
<dbReference type="GO" id="GO:0031175">
    <property type="term" value="P:neuron projection development"/>
    <property type="evidence" value="ECO:0007669"/>
    <property type="project" value="TreeGrafter"/>
</dbReference>
<dbReference type="EnsemblMetazoa" id="CLYHEMT009711.2">
    <property type="protein sequence ID" value="CLYHEMP009711.2"/>
    <property type="gene ID" value="CLYHEMG009711"/>
</dbReference>
<dbReference type="Pfam" id="PF14225">
    <property type="entry name" value="MOR2-PAG1_C"/>
    <property type="match status" value="1"/>
</dbReference>
<feature type="domain" description="Cell morphogenesis central region" evidence="4">
    <location>
        <begin position="1252"/>
        <end position="1405"/>
    </location>
</feature>
<evidence type="ECO:0000259" key="2">
    <source>
        <dbReference type="Pfam" id="PF14222"/>
    </source>
</evidence>
<feature type="compositionally biased region" description="Basic and acidic residues" evidence="1">
    <location>
        <begin position="1409"/>
        <end position="1425"/>
    </location>
</feature>
<feature type="compositionally biased region" description="Low complexity" evidence="1">
    <location>
        <begin position="2624"/>
        <end position="2644"/>
    </location>
</feature>
<evidence type="ECO:0000313" key="7">
    <source>
        <dbReference type="Proteomes" id="UP000594262"/>
    </source>
</evidence>
<feature type="compositionally biased region" description="Polar residues" evidence="1">
    <location>
        <begin position="1572"/>
        <end position="1582"/>
    </location>
</feature>
<evidence type="ECO:0000313" key="6">
    <source>
        <dbReference type="EnsemblMetazoa" id="CLYHEMP009711.2"/>
    </source>
</evidence>
<organism evidence="6 7">
    <name type="scientific">Clytia hemisphaerica</name>
    <dbReference type="NCBI Taxonomy" id="252671"/>
    <lineage>
        <taxon>Eukaryota</taxon>
        <taxon>Metazoa</taxon>
        <taxon>Cnidaria</taxon>
        <taxon>Hydrozoa</taxon>
        <taxon>Hydroidolina</taxon>
        <taxon>Leptothecata</taxon>
        <taxon>Obeliida</taxon>
        <taxon>Clytiidae</taxon>
        <taxon>Clytia</taxon>
    </lineage>
</organism>
<sequence length="3057" mass="343460">MSLRRKRKSSAPARLASPFVGDQYIGYDDLGLSTSTARNFFSRKASYALDKRSNAIAEEEDSGVTINVDSVDVGSSHGSLGGSSIWSPDEDEGYNSPNLSVAVPSPATFVLPENPGELALHFMMCSFVAESDKKIDAFMRSDRPLSKSLQRGEDPQFDQLLSSLSSVSEHCLSSLLKTLYKWYERQIAGNPDDSGSKSPSRIKSGSESPRPGSRASFREKDILWERRNLAVEFIFCLVLIEVLKQLSLHPVEDSLINYIENLAFKHFKENNADAPTSAVTANQNIITALYAEVIGVLAQTRFQSIRKRFKQEFKDNINNSQVLLNITMGLKYIRIKLYPVDEVEESFLFLQECAHMFQEKSLVKEVKYAFASLFVEILIPVAATAKREYSIPAVKKFVDILFKETMDMSKKGKHSMAVYPLVTALLCISQKPFFLTNWGGFLNMCLNSIKSRDVKMQRMAMECLYRLLWVYIIRIKCEAHTITINRLRSITDTLFPKNSRTIIPRNIPLTIFVKIIQFIAQEKLDFAMQDIIFDLLNIGKKSGTLNPERMNIGLRAFLVIADNLQRKEGSPPMPSTIGQLPSGNTLKVKKTFTKLTEEAARNIGVVTYYTSVRRALDSILKSLDVNVGRPMTLINPQNVNKEANDMITGERKAKIDLFRTCVAAIPKCIPDGMSKIDLVELVARLTLHMDEELRNLAFTALQGLIVDFPEYRDEILKGYIEFTLKEVHDSFPSLIENSIRMLAQLLIQWRMALIQPVGSTTDKYLEMSMHCSKTANEKETQSAHTLYCVEGFALSMLCSIKAMHRKLAFTVLKEVRQLYKCIYPDSKDASVIDIIESCAPAVIEKALSCVSGSDKSSLGLSPQMDLSLLAEKSALLAEKQKDNVSNCISRELWSHCLAGFLEEIFTRCKHWAQMFYFTWPHINNRLFTIYGVIDPNADFDSIKSRTSLISFKAPRTPANVFDVSLWRNYLIFLCCAPPKNVLNTSPIATITASELSEGSIELGSKLPADYPRLSEVFRTAIMLVKSESYEIREAAVTGLGKTNPKAHPQLIEELQPLIRDVLDRKAEAVRKKKKRDLLRLQLARIFAANAEQGCFRYSLSQVDNNNILTCLAEYIEGMRVILESENDKTDAGLMQLRLYFSRFLHKMVKSIPNHMKSSLLRNQGRHHLFLLLASWCGHFNVNSLGTSTTGGHSSIELEFSALEAMCALLCCGQVFDQKALTVSNGYLYKLLDTMLISKNNKVNKLGQETVELLLENNESIPALLNFVVDRCYTGQRGISNGCFLALANVFSKHPYSCQLIPLICVVLFKTADPSQEIREKAAQLICILDRRFFGYMVPFRSAVAAYTYGNQAFSQQLAFTHPELTLPLLSEMTLRFETATMVGQRCLLQYLVPWLKNVELIDISEEQDEAHPNSQHDEKPREIPENTRQLKPVTLQGEGWGSVHSTQMVLNNLFYLTVKYEEYYSKEIEECWSALCARWEQNVTRILDYLIVMAGVCGTPVLMHAKKVAIYIARAKTEKTIHVLTEELRLTEIVTNFWDRLDCPPYIKPLNKCITPPSTVSTGRKNEDYKKNITSPKKQPSLDSEYPEMRSESPSFPQQAPFNNRLSTERSSINSARNFAESVLESVKASQMASQIEQKKTETGSSELWMLNWVLKAHSMQGVGLPLPMPYELQYFAPITQAFPLASPPAQLYRCNFSLMLLAEIVSDQRDISWIFYLPLLLHVGFLGLDHAKPLVHENCKRLIINLLVVLVCDGDRSTIAKALMDFHTVSSTALNRSASLKNSNVKTSADGAVLESDELLKDEDRENLVAQAGGPELEERGLSIDERAREVIEYLAKSDCKPLWAFEDITPRNGTVKSADQLESFLQIIVQLFDDALPNALLPGRWARESLHWATSCSSRHYAGRSFQIFRSLKIPLSWPMLSDILQRLVESVADSSDDVQGYFMEILMTFLAEVDYAFNDRPKSVLEQMDTIARRTSSLQDLNPAEQQEQGQDLVAESMDTLNAIGKPPHNTSTMISQQHIRSHSYDVDHSHSTRLRVQGFEGKRKDRRYDSEMALQTHSVMNSPLASSTTSSKEFSEFQLPESPYDMLARLFWIGVSLLESDYEHEFLLAIKLLEKVLETLDLKSSSGIDRVELVFSKLNWNSFPGVQSLLLKGLTCSATAEPTLGLLSKLTNLTSIAIIDPAPSSGLSLNVIALLPKLILNFDDPDEFCKDAAHNIEIACRSNTSLRDLSLIMKMYKEREYSKSVQFWIEVVCKNMIEAYPNLDALLLALLIEILEMGPAIFQQPVLTIIFALVKYAESASPGMKQFHSHLLRVITSHVKDVNLWKDSLNILKLVVSNSSQIQQVSGTQTGITSSQLVQPQGSIGSLLTLAPKLPWGGSNLSTSGENPFHFSSQMFKKELPGRTLEFTYNMENTPVIGSKHGDIREENSEHGITVCGTSAPCWRKPHGSQRRTKERLAQLLPLCGHKGGLKQSLSVIFSSSSELGERAGSSEEASGDEQGKPGETNDDEYSGQQLTKLFTDFDFLDDELDKETEIGGFSWTSTTELADGEDDGRISPCESESDQAVSAGKDDEVSADEEESDSLHRSQHESSLASVKEDDVDIVDSPPNLPHDDSVAERSSTPTTHSTTITTTTSPPSSESHSEPVTPDKRPETPSSPITVPKEVNESRQTDDDTAPTSSPISQSSFDSTSGLETISSTLMSFPPHTSDFAVLSYDEIPGRWSKLITSFVSQPTIEEAIDSLPCFPLVLKSWSIWLLRLTRETRQLVVGSSLIDILNKLSHLEDILENELRLPYIFIDREVFSTGKLLLKHRLTVLKLNVGLQGLQEKREHTQENIELLQSSKTDFSSDDELQELFDESKEKGNENTMIELCRCLYRMHMQYVMCLEIYLGYVEKIIQTVHTSAQITDVTVDLVTIRSELTASQNSNNTVEDSSPGPIMSFKETAELVSDAIDKKQFDEALSILRCYRQRHPSLSTYEIRADEEVETILSVYARSILRTRTGVFALLGKYDELSYICDKLSESLADFLSATYESSRRNKLESKRKKTESVTEE</sequence>
<dbReference type="InterPro" id="IPR029473">
    <property type="entry name" value="MOR2-PAG1_mid"/>
</dbReference>
<dbReference type="GeneID" id="136803951"/>
<dbReference type="InterPro" id="IPR039867">
    <property type="entry name" value="Furry/Tao3/Mor2"/>
</dbReference>